<evidence type="ECO:0000313" key="17">
    <source>
        <dbReference type="Proteomes" id="UP000343317"/>
    </source>
</evidence>
<keyword evidence="5 11" id="KW-0347">Helicase</keyword>
<evidence type="ECO:0000256" key="11">
    <source>
        <dbReference type="RuleBase" id="RU000492"/>
    </source>
</evidence>
<name>A0A5E4UNL7_9BURK</name>
<keyword evidence="4 11" id="KW-0378">Hydrolase</keyword>
<dbReference type="InterPro" id="IPR000629">
    <property type="entry name" value="RNA-helicase_DEAD-box_CS"/>
</dbReference>
<dbReference type="Pfam" id="PF00271">
    <property type="entry name" value="Helicase_C"/>
    <property type="match status" value="1"/>
</dbReference>
<dbReference type="InterPro" id="IPR027417">
    <property type="entry name" value="P-loop_NTPase"/>
</dbReference>
<dbReference type="Gene3D" id="3.40.50.300">
    <property type="entry name" value="P-loop containing nucleotide triphosphate hydrolases"/>
    <property type="match status" value="2"/>
</dbReference>
<dbReference type="GO" id="GO:0005829">
    <property type="term" value="C:cytosol"/>
    <property type="evidence" value="ECO:0007669"/>
    <property type="project" value="TreeGrafter"/>
</dbReference>
<feature type="domain" description="DEAD-box RNA helicase Q" evidence="15">
    <location>
        <begin position="62"/>
        <end position="90"/>
    </location>
</feature>
<dbReference type="InterPro" id="IPR050079">
    <property type="entry name" value="DEAD_box_RNA_helicase"/>
</dbReference>
<keyword evidence="6 11" id="KW-0067">ATP-binding</keyword>
<dbReference type="InterPro" id="IPR011545">
    <property type="entry name" value="DEAD/DEAH_box_helicase_dom"/>
</dbReference>
<feature type="region of interest" description="Disordered" evidence="12">
    <location>
        <begin position="435"/>
        <end position="542"/>
    </location>
</feature>
<dbReference type="EMBL" id="CABPSM010000005">
    <property type="protein sequence ID" value="VVE00679.1"/>
    <property type="molecule type" value="Genomic_DNA"/>
</dbReference>
<dbReference type="InterPro" id="IPR014014">
    <property type="entry name" value="RNA_helicase_DEAD_Q_motif"/>
</dbReference>
<dbReference type="EC" id="3.6.4.13" evidence="1"/>
<evidence type="ECO:0000313" key="16">
    <source>
        <dbReference type="EMBL" id="VVE00679.1"/>
    </source>
</evidence>
<dbReference type="PANTHER" id="PTHR47959">
    <property type="entry name" value="ATP-DEPENDENT RNA HELICASE RHLE-RELATED"/>
    <property type="match status" value="1"/>
</dbReference>
<dbReference type="GO" id="GO:0016787">
    <property type="term" value="F:hydrolase activity"/>
    <property type="evidence" value="ECO:0007669"/>
    <property type="project" value="UniProtKB-KW"/>
</dbReference>
<dbReference type="PROSITE" id="PS51192">
    <property type="entry name" value="HELICASE_ATP_BIND_1"/>
    <property type="match status" value="1"/>
</dbReference>
<evidence type="ECO:0000259" key="13">
    <source>
        <dbReference type="PROSITE" id="PS51192"/>
    </source>
</evidence>
<dbReference type="CDD" id="cd18787">
    <property type="entry name" value="SF2_C_DEAD"/>
    <property type="match status" value="1"/>
</dbReference>
<comment type="similarity">
    <text evidence="7 11">Belongs to the DEAD box helicase family.</text>
</comment>
<evidence type="ECO:0000256" key="1">
    <source>
        <dbReference type="ARBA" id="ARBA00012552"/>
    </source>
</evidence>
<feature type="compositionally biased region" description="Polar residues" evidence="12">
    <location>
        <begin position="493"/>
        <end position="507"/>
    </location>
</feature>
<evidence type="ECO:0000259" key="14">
    <source>
        <dbReference type="PROSITE" id="PS51194"/>
    </source>
</evidence>
<dbReference type="CDD" id="cd00268">
    <property type="entry name" value="DEADc"/>
    <property type="match status" value="1"/>
</dbReference>
<evidence type="ECO:0000256" key="6">
    <source>
        <dbReference type="ARBA" id="ARBA00022840"/>
    </source>
</evidence>
<organism evidence="16 17">
    <name type="scientific">Pandoraea horticolens</name>
    <dbReference type="NCBI Taxonomy" id="2508298"/>
    <lineage>
        <taxon>Bacteria</taxon>
        <taxon>Pseudomonadati</taxon>
        <taxon>Pseudomonadota</taxon>
        <taxon>Betaproteobacteria</taxon>
        <taxon>Burkholderiales</taxon>
        <taxon>Burkholderiaceae</taxon>
        <taxon>Pandoraea</taxon>
    </lineage>
</organism>
<dbReference type="SMART" id="SM00487">
    <property type="entry name" value="DEXDc"/>
    <property type="match status" value="1"/>
</dbReference>
<dbReference type="GO" id="GO:0042255">
    <property type="term" value="P:ribosome assembly"/>
    <property type="evidence" value="ECO:0007669"/>
    <property type="project" value="UniProtKB-ARBA"/>
</dbReference>
<accession>A0A5E4UNL7</accession>
<proteinExistence type="inferred from homology"/>
<dbReference type="FunFam" id="3.40.50.300:FF:000108">
    <property type="entry name" value="ATP-dependent RNA helicase RhlE"/>
    <property type="match status" value="1"/>
</dbReference>
<evidence type="ECO:0000259" key="15">
    <source>
        <dbReference type="PROSITE" id="PS51195"/>
    </source>
</evidence>
<dbReference type="InterPro" id="IPR044742">
    <property type="entry name" value="DEAD/DEAH_RhlB"/>
</dbReference>
<feature type="compositionally biased region" description="Basic residues" evidence="12">
    <location>
        <begin position="453"/>
        <end position="462"/>
    </location>
</feature>
<feature type="domain" description="Helicase ATP-binding" evidence="13">
    <location>
        <begin position="93"/>
        <end position="268"/>
    </location>
</feature>
<feature type="domain" description="Helicase C-terminal" evidence="14">
    <location>
        <begin position="279"/>
        <end position="441"/>
    </location>
</feature>
<evidence type="ECO:0000256" key="12">
    <source>
        <dbReference type="SAM" id="MobiDB-lite"/>
    </source>
</evidence>
<dbReference type="SMART" id="SM00490">
    <property type="entry name" value="HELICc"/>
    <property type="match status" value="1"/>
</dbReference>
<evidence type="ECO:0000256" key="5">
    <source>
        <dbReference type="ARBA" id="ARBA00022806"/>
    </source>
</evidence>
<evidence type="ECO:0000256" key="4">
    <source>
        <dbReference type="ARBA" id="ARBA00022801"/>
    </source>
</evidence>
<dbReference type="PROSITE" id="PS51194">
    <property type="entry name" value="HELICASE_CTER"/>
    <property type="match status" value="1"/>
</dbReference>
<dbReference type="GO" id="GO:0009266">
    <property type="term" value="P:response to temperature stimulus"/>
    <property type="evidence" value="ECO:0007669"/>
    <property type="project" value="UniProtKB-ARBA"/>
</dbReference>
<dbReference type="PROSITE" id="PS00039">
    <property type="entry name" value="DEAD_ATP_HELICASE"/>
    <property type="match status" value="1"/>
</dbReference>
<evidence type="ECO:0000256" key="8">
    <source>
        <dbReference type="ARBA" id="ARBA00047984"/>
    </source>
</evidence>
<dbReference type="GO" id="GO:0005524">
    <property type="term" value="F:ATP binding"/>
    <property type="evidence" value="ECO:0007669"/>
    <property type="project" value="UniProtKB-KW"/>
</dbReference>
<evidence type="ECO:0000256" key="3">
    <source>
        <dbReference type="ARBA" id="ARBA00022741"/>
    </source>
</evidence>
<dbReference type="PANTHER" id="PTHR47959:SF13">
    <property type="entry name" value="ATP-DEPENDENT RNA HELICASE RHLE"/>
    <property type="match status" value="1"/>
</dbReference>
<keyword evidence="17" id="KW-1185">Reference proteome</keyword>
<dbReference type="GO" id="GO:0003676">
    <property type="term" value="F:nucleic acid binding"/>
    <property type="evidence" value="ECO:0007669"/>
    <property type="project" value="InterPro"/>
</dbReference>
<evidence type="ECO:0000256" key="10">
    <source>
        <dbReference type="PROSITE-ProRule" id="PRU00552"/>
    </source>
</evidence>
<dbReference type="SUPFAM" id="SSF52540">
    <property type="entry name" value="P-loop containing nucleoside triphosphate hydrolases"/>
    <property type="match status" value="1"/>
</dbReference>
<comment type="catalytic activity">
    <reaction evidence="8">
        <text>ATP + H2O = ADP + phosphate + H(+)</text>
        <dbReference type="Rhea" id="RHEA:13065"/>
        <dbReference type="ChEBI" id="CHEBI:15377"/>
        <dbReference type="ChEBI" id="CHEBI:15378"/>
        <dbReference type="ChEBI" id="CHEBI:30616"/>
        <dbReference type="ChEBI" id="CHEBI:43474"/>
        <dbReference type="ChEBI" id="CHEBI:456216"/>
        <dbReference type="EC" id="3.6.4.13"/>
    </reaction>
</comment>
<reference evidence="16 17" key="1">
    <citation type="submission" date="2019-08" db="EMBL/GenBank/DDBJ databases">
        <authorList>
            <person name="Peeters C."/>
        </authorList>
    </citation>
    <scope>NUCLEOTIDE SEQUENCE [LARGE SCALE GENOMIC DNA]</scope>
    <source>
        <strain evidence="16 17">LMG 31112</strain>
    </source>
</reference>
<dbReference type="InterPro" id="IPR001650">
    <property type="entry name" value="Helicase_C-like"/>
</dbReference>
<evidence type="ECO:0000256" key="9">
    <source>
        <dbReference type="ARBA" id="ARBA00074363"/>
    </source>
</evidence>
<gene>
    <name evidence="16" type="ORF">PHO31112_02114</name>
</gene>
<sequence length="542" mass="58066">MSSACTRSSFLPVVVEPLAFVNGSRKGVGDKASTPILLTKSLADAIGSVTARITVFAPTTSMSFASLGLIDPLLRNLQELNYQTPTPVQAKAIPAVLSGKDVMAEAQTGTGKTAGFALPLLQRLVQHGPAVSSNRARVLVVVPTRELAEQVLQSFVAYGKGLDLRFLAAYGGVSLNPQMMKLRKGVDVLVATPGRLLDLNRQNAVQFDQVQTLVLDEADRMLDLGFSRELNAVFAALPAQRQTLLFSATFTDDIRAMASSILRGPVNISVSPPNTTASKVKQWVVTVDKKNKPDLFMHLVAENHWQHALVFVKTRNGVDYLAAILDEAGYAVDTIHGDKPQPARLRALNRFKTGEVQMLVATDVAARGLDIDDLPLVINVDLPIVAQDYVHRIGRTGRAGASGVAVSLVCADEAPQLAAIEALIRQTLPREEVSGFEAEHRVPQTNATGQVIKKPKKPKKPKVPQATPGGVPAPSKQPRRQSRESKRKPAVQRTANASQTASVSNGNPFGAKKPRSQPSSKPATGSRKPAGKPAGGHSRRRP</sequence>
<dbReference type="GO" id="GO:0003724">
    <property type="term" value="F:RNA helicase activity"/>
    <property type="evidence" value="ECO:0007669"/>
    <property type="project" value="UniProtKB-EC"/>
</dbReference>
<dbReference type="PROSITE" id="PS51195">
    <property type="entry name" value="Q_MOTIF"/>
    <property type="match status" value="1"/>
</dbReference>
<dbReference type="AlphaFoldDB" id="A0A5E4UNL7"/>
<dbReference type="Proteomes" id="UP000343317">
    <property type="component" value="Unassembled WGS sequence"/>
</dbReference>
<feature type="compositionally biased region" description="Basic residues" evidence="12">
    <location>
        <begin position="477"/>
        <end position="490"/>
    </location>
</feature>
<keyword evidence="2" id="KW-0963">Cytoplasm</keyword>
<dbReference type="Pfam" id="PF00270">
    <property type="entry name" value="DEAD"/>
    <property type="match status" value="1"/>
</dbReference>
<dbReference type="InterPro" id="IPR014001">
    <property type="entry name" value="Helicase_ATP-bd"/>
</dbReference>
<feature type="short sequence motif" description="Q motif" evidence="10">
    <location>
        <begin position="62"/>
        <end position="90"/>
    </location>
</feature>
<evidence type="ECO:0000256" key="7">
    <source>
        <dbReference type="ARBA" id="ARBA00038437"/>
    </source>
</evidence>
<evidence type="ECO:0000256" key="2">
    <source>
        <dbReference type="ARBA" id="ARBA00022490"/>
    </source>
</evidence>
<keyword evidence="3 11" id="KW-0547">Nucleotide-binding</keyword>
<protein>
    <recommendedName>
        <fullName evidence="9">DEAD-box ATP-dependent RNA helicase RhpA</fullName>
        <ecNumber evidence="1">3.6.4.13</ecNumber>
    </recommendedName>
</protein>